<evidence type="ECO:0000313" key="15">
    <source>
        <dbReference type="EMBL" id="HIV03582.1"/>
    </source>
</evidence>
<gene>
    <name evidence="15" type="ORF">IAC75_00305</name>
</gene>
<keyword evidence="10" id="KW-0718">Serine biosynthesis</keyword>
<dbReference type="InterPro" id="IPR029753">
    <property type="entry name" value="D-isomer_DH_CS"/>
</dbReference>
<proteinExistence type="inferred from homology"/>
<dbReference type="EC" id="1.1.1.399" evidence="4"/>
<dbReference type="CDD" id="cd12174">
    <property type="entry name" value="PGDH_like_3"/>
    <property type="match status" value="1"/>
</dbReference>
<dbReference type="PROSITE" id="PS00670">
    <property type="entry name" value="D_2_HYDROXYACID_DH_2"/>
    <property type="match status" value="1"/>
</dbReference>
<organism evidence="15 16">
    <name type="scientific">Candidatus Spyradosoma merdigallinarum</name>
    <dbReference type="NCBI Taxonomy" id="2840950"/>
    <lineage>
        <taxon>Bacteria</taxon>
        <taxon>Pseudomonadati</taxon>
        <taxon>Verrucomicrobiota</taxon>
        <taxon>Opitutia</taxon>
        <taxon>Opitutia incertae sedis</taxon>
        <taxon>Candidatus Spyradosoma</taxon>
    </lineage>
</organism>
<dbReference type="InterPro" id="IPR006139">
    <property type="entry name" value="D-isomer_2_OHA_DH_cat_dom"/>
</dbReference>
<dbReference type="InterPro" id="IPR029752">
    <property type="entry name" value="D-isomer_DH_CS1"/>
</dbReference>
<dbReference type="InterPro" id="IPR006140">
    <property type="entry name" value="D-isomer_DH_NAD-bd"/>
</dbReference>
<dbReference type="PROSITE" id="PS00065">
    <property type="entry name" value="D_2_HYDROXYACID_DH_1"/>
    <property type="match status" value="1"/>
</dbReference>
<comment type="pathway">
    <text evidence="2">Amino-acid biosynthesis; L-serine biosynthesis; L-serine from 3-phospho-D-glycerate: step 1/3.</text>
</comment>
<dbReference type="Pfam" id="PF01842">
    <property type="entry name" value="ACT"/>
    <property type="match status" value="1"/>
</dbReference>
<evidence type="ECO:0000256" key="6">
    <source>
        <dbReference type="ARBA" id="ARBA00021582"/>
    </source>
</evidence>
<evidence type="ECO:0000256" key="5">
    <source>
        <dbReference type="ARBA" id="ARBA00013143"/>
    </source>
</evidence>
<dbReference type="PANTHER" id="PTHR42789">
    <property type="entry name" value="D-ISOMER SPECIFIC 2-HYDROXYACID DEHYDROGENASE FAMILY PROTEIN (AFU_ORTHOLOGUE AFUA_6G10090)"/>
    <property type="match status" value="1"/>
</dbReference>
<dbReference type="InterPro" id="IPR036291">
    <property type="entry name" value="NAD(P)-bd_dom_sf"/>
</dbReference>
<dbReference type="Proteomes" id="UP000886812">
    <property type="component" value="Unassembled WGS sequence"/>
</dbReference>
<dbReference type="EC" id="1.1.1.95" evidence="5"/>
<keyword evidence="7" id="KW-0028">Amino-acid biosynthesis</keyword>
<comment type="catalytic activity">
    <reaction evidence="13">
        <text>(2R)-3-phosphoglycerate + NAD(+) = 3-phosphooxypyruvate + NADH + H(+)</text>
        <dbReference type="Rhea" id="RHEA:12641"/>
        <dbReference type="ChEBI" id="CHEBI:15378"/>
        <dbReference type="ChEBI" id="CHEBI:18110"/>
        <dbReference type="ChEBI" id="CHEBI:57540"/>
        <dbReference type="ChEBI" id="CHEBI:57945"/>
        <dbReference type="ChEBI" id="CHEBI:58272"/>
        <dbReference type="EC" id="1.1.1.95"/>
    </reaction>
</comment>
<sequence length="523" mass="56417">MKKVLIPTKLDAVASKMLAAQGYEVFQSAETPLAELAAAHPDAAVVIVRSEKVTPEIIDALPKLRLVVRAGAGYDNIDIVYARKKNIDVMNTPGANANGVAEEVVAMTLACFRHVVPADISVRAGRWEKKNFMGRELTKKTVGIVGLGNIGRLLAKRLQGFEPTLLGYDHFLAKQRAVNIGVRPVPLEQLFEESDVISLHVPGGPSTRNMVSTDLLSRMKDGALLINCSRYGVVDEEALAALKASGKKILYATDVHPKDAEGEKPSAAVADLMLPHLGANTREANFNAAKRAAEETIAYFDNGDTACVVNAQTPVGLNPMQLRLAKMLATLARLAGGRRAVRKARCTFSGSLREFRKWFSPKIQEGLLPDAETNLVPPQAELSLKEHGIDYAAREPLSGNVEEDSMTLEIVTDGEGGCRTTTVRGIVAEDAPIVSRIDGFRSLYFDLRGHLLFVRYADRPGVLARIASVLGDAEINIENIAAPIDHDVGETLAVIKTDKPVTADQVSAISTLVKAIDVFAVSF</sequence>
<dbReference type="SUPFAM" id="SSF51735">
    <property type="entry name" value="NAD(P)-binding Rossmann-fold domains"/>
    <property type="match status" value="1"/>
</dbReference>
<dbReference type="PANTHER" id="PTHR42789:SF1">
    <property type="entry name" value="D-ISOMER SPECIFIC 2-HYDROXYACID DEHYDROGENASE FAMILY PROTEIN (AFU_ORTHOLOGUE AFUA_6G10090)"/>
    <property type="match status" value="1"/>
</dbReference>
<comment type="similarity">
    <text evidence="3">Belongs to the D-isomer specific 2-hydroxyacid dehydrogenase family.</text>
</comment>
<comment type="caution">
    <text evidence="15">The sequence shown here is derived from an EMBL/GenBank/DDBJ whole genome shotgun (WGS) entry which is preliminary data.</text>
</comment>
<dbReference type="GO" id="GO:0006564">
    <property type="term" value="P:L-serine biosynthetic process"/>
    <property type="evidence" value="ECO:0007669"/>
    <property type="project" value="UniProtKB-KW"/>
</dbReference>
<dbReference type="SUPFAM" id="SSF52283">
    <property type="entry name" value="Formate/glycerate dehydrogenase catalytic domain-like"/>
    <property type="match status" value="1"/>
</dbReference>
<comment type="function">
    <text evidence="1">Catalyzes the reversible oxidation of 3-phospho-D-glycerate to 3-phosphonooxypyruvate, the first step of the phosphorylated L-serine biosynthesis pathway. Also catalyzes the reversible oxidation of 2-hydroxyglutarate to 2-oxoglutarate.</text>
</comment>
<dbReference type="PROSITE" id="PS51671">
    <property type="entry name" value="ACT"/>
    <property type="match status" value="1"/>
</dbReference>
<evidence type="ECO:0000313" key="16">
    <source>
        <dbReference type="Proteomes" id="UP000886812"/>
    </source>
</evidence>
<dbReference type="EMBL" id="DVOG01000013">
    <property type="protein sequence ID" value="HIV03582.1"/>
    <property type="molecule type" value="Genomic_DNA"/>
</dbReference>
<keyword evidence="9" id="KW-0520">NAD</keyword>
<comment type="catalytic activity">
    <reaction evidence="12">
        <text>(R)-2-hydroxyglutarate + NAD(+) = 2-oxoglutarate + NADH + H(+)</text>
        <dbReference type="Rhea" id="RHEA:49612"/>
        <dbReference type="ChEBI" id="CHEBI:15378"/>
        <dbReference type="ChEBI" id="CHEBI:15801"/>
        <dbReference type="ChEBI" id="CHEBI:16810"/>
        <dbReference type="ChEBI" id="CHEBI:57540"/>
        <dbReference type="ChEBI" id="CHEBI:57945"/>
        <dbReference type="EC" id="1.1.1.399"/>
    </reaction>
</comment>
<evidence type="ECO:0000256" key="10">
    <source>
        <dbReference type="ARBA" id="ARBA00023299"/>
    </source>
</evidence>
<evidence type="ECO:0000256" key="11">
    <source>
        <dbReference type="ARBA" id="ARBA00030455"/>
    </source>
</evidence>
<evidence type="ECO:0000256" key="7">
    <source>
        <dbReference type="ARBA" id="ARBA00022605"/>
    </source>
</evidence>
<dbReference type="Pfam" id="PF02826">
    <property type="entry name" value="2-Hacid_dh_C"/>
    <property type="match status" value="1"/>
</dbReference>
<reference evidence="15" key="1">
    <citation type="submission" date="2020-10" db="EMBL/GenBank/DDBJ databases">
        <authorList>
            <person name="Gilroy R."/>
        </authorList>
    </citation>
    <scope>NUCLEOTIDE SEQUENCE</scope>
    <source>
        <strain evidence="15">10669</strain>
    </source>
</reference>
<evidence type="ECO:0000256" key="2">
    <source>
        <dbReference type="ARBA" id="ARBA00005216"/>
    </source>
</evidence>
<name>A0A9D1T0Z4_9BACT</name>
<reference evidence="15" key="2">
    <citation type="journal article" date="2021" name="PeerJ">
        <title>Extensive microbial diversity within the chicken gut microbiome revealed by metagenomics and culture.</title>
        <authorList>
            <person name="Gilroy R."/>
            <person name="Ravi A."/>
            <person name="Getino M."/>
            <person name="Pursley I."/>
            <person name="Horton D.L."/>
            <person name="Alikhan N.F."/>
            <person name="Baker D."/>
            <person name="Gharbi K."/>
            <person name="Hall N."/>
            <person name="Watson M."/>
            <person name="Adriaenssens E.M."/>
            <person name="Foster-Nyarko E."/>
            <person name="Jarju S."/>
            <person name="Secka A."/>
            <person name="Antonio M."/>
            <person name="Oren A."/>
            <person name="Chaudhuri R.R."/>
            <person name="La Ragione R."/>
            <person name="Hildebrand F."/>
            <person name="Pallen M.J."/>
        </authorList>
    </citation>
    <scope>NUCLEOTIDE SEQUENCE</scope>
    <source>
        <strain evidence="15">10669</strain>
    </source>
</reference>
<dbReference type="GO" id="GO:0051287">
    <property type="term" value="F:NAD binding"/>
    <property type="evidence" value="ECO:0007669"/>
    <property type="project" value="InterPro"/>
</dbReference>
<evidence type="ECO:0000256" key="3">
    <source>
        <dbReference type="ARBA" id="ARBA00005854"/>
    </source>
</evidence>
<keyword evidence="8" id="KW-0560">Oxidoreductase</keyword>
<evidence type="ECO:0000259" key="14">
    <source>
        <dbReference type="PROSITE" id="PS51671"/>
    </source>
</evidence>
<dbReference type="InterPro" id="IPR045865">
    <property type="entry name" value="ACT-like_dom_sf"/>
</dbReference>
<dbReference type="Gene3D" id="3.40.50.720">
    <property type="entry name" value="NAD(P)-binding Rossmann-like Domain"/>
    <property type="match status" value="2"/>
</dbReference>
<feature type="domain" description="ACT" evidence="14">
    <location>
        <begin position="451"/>
        <end position="523"/>
    </location>
</feature>
<dbReference type="GO" id="GO:0004617">
    <property type="term" value="F:phosphoglycerate dehydrogenase activity"/>
    <property type="evidence" value="ECO:0007669"/>
    <property type="project" value="UniProtKB-EC"/>
</dbReference>
<evidence type="ECO:0000256" key="13">
    <source>
        <dbReference type="ARBA" id="ARBA00048731"/>
    </source>
</evidence>
<dbReference type="AlphaFoldDB" id="A0A9D1T0Z4"/>
<accession>A0A9D1T0Z4</accession>
<evidence type="ECO:0000256" key="12">
    <source>
        <dbReference type="ARBA" id="ARBA00048126"/>
    </source>
</evidence>
<evidence type="ECO:0000256" key="8">
    <source>
        <dbReference type="ARBA" id="ARBA00023002"/>
    </source>
</evidence>
<protein>
    <recommendedName>
        <fullName evidence="6">D-3-phosphoglycerate dehydrogenase</fullName>
        <ecNumber evidence="4">1.1.1.399</ecNumber>
        <ecNumber evidence="5">1.1.1.95</ecNumber>
    </recommendedName>
    <alternativeName>
        <fullName evidence="11">2-oxoglutarate reductase</fullName>
    </alternativeName>
</protein>
<evidence type="ECO:0000256" key="1">
    <source>
        <dbReference type="ARBA" id="ARBA00003800"/>
    </source>
</evidence>
<dbReference type="Pfam" id="PF00389">
    <property type="entry name" value="2-Hacid_dh"/>
    <property type="match status" value="1"/>
</dbReference>
<dbReference type="InterPro" id="IPR050857">
    <property type="entry name" value="D-2-hydroxyacid_DH"/>
</dbReference>
<dbReference type="InterPro" id="IPR002912">
    <property type="entry name" value="ACT_dom"/>
</dbReference>
<dbReference type="SUPFAM" id="SSF55021">
    <property type="entry name" value="ACT-like"/>
    <property type="match status" value="1"/>
</dbReference>
<evidence type="ECO:0000256" key="4">
    <source>
        <dbReference type="ARBA" id="ARBA00013001"/>
    </source>
</evidence>
<dbReference type="Gene3D" id="3.30.70.260">
    <property type="match status" value="1"/>
</dbReference>
<evidence type="ECO:0000256" key="9">
    <source>
        <dbReference type="ARBA" id="ARBA00023027"/>
    </source>
</evidence>